<accession>A0A9D3N9E7</accession>
<proteinExistence type="predicted"/>
<gene>
    <name evidence="1" type="ORF">KOW79_019457</name>
</gene>
<dbReference type="Proteomes" id="UP000824219">
    <property type="component" value="Linkage Group LG24"/>
</dbReference>
<reference evidence="1 2" key="1">
    <citation type="submission" date="2021-06" db="EMBL/GenBank/DDBJ databases">
        <title>Chromosome-level genome assembly of the red-tail catfish (Hemibagrus wyckioides).</title>
        <authorList>
            <person name="Shao F."/>
        </authorList>
    </citation>
    <scope>NUCLEOTIDE SEQUENCE [LARGE SCALE GENOMIC DNA]</scope>
    <source>
        <strain evidence="1">EC202008001</strain>
        <tissue evidence="1">Blood</tissue>
    </source>
</reference>
<protein>
    <submittedName>
        <fullName evidence="1">Uncharacterized protein</fullName>
    </submittedName>
</protein>
<sequence>MSATARILQWRCLVSYDIAEHPFSIDFSEGGAPFVLTDKASDLKRNERDGEDGTVMLVLQNVIPNHKIDI</sequence>
<comment type="caution">
    <text evidence="1">The sequence shown here is derived from an EMBL/GenBank/DDBJ whole genome shotgun (WGS) entry which is preliminary data.</text>
</comment>
<evidence type="ECO:0000313" key="2">
    <source>
        <dbReference type="Proteomes" id="UP000824219"/>
    </source>
</evidence>
<name>A0A9D3N9E7_9TELE</name>
<keyword evidence="2" id="KW-1185">Reference proteome</keyword>
<dbReference type="AlphaFoldDB" id="A0A9D3N9E7"/>
<dbReference type="EMBL" id="JAHKSW010000024">
    <property type="protein sequence ID" value="KAG7317159.1"/>
    <property type="molecule type" value="Genomic_DNA"/>
</dbReference>
<organism evidence="1 2">
    <name type="scientific">Hemibagrus wyckioides</name>
    <dbReference type="NCBI Taxonomy" id="337641"/>
    <lineage>
        <taxon>Eukaryota</taxon>
        <taxon>Metazoa</taxon>
        <taxon>Chordata</taxon>
        <taxon>Craniata</taxon>
        <taxon>Vertebrata</taxon>
        <taxon>Euteleostomi</taxon>
        <taxon>Actinopterygii</taxon>
        <taxon>Neopterygii</taxon>
        <taxon>Teleostei</taxon>
        <taxon>Ostariophysi</taxon>
        <taxon>Siluriformes</taxon>
        <taxon>Bagridae</taxon>
        <taxon>Hemibagrus</taxon>
    </lineage>
</organism>
<evidence type="ECO:0000313" key="1">
    <source>
        <dbReference type="EMBL" id="KAG7317159.1"/>
    </source>
</evidence>